<dbReference type="InterPro" id="IPR008271">
    <property type="entry name" value="Ser/Thr_kinase_AS"/>
</dbReference>
<dbReference type="STRING" id="691883.A0A058Z385"/>
<dbReference type="RefSeq" id="XP_009497442.1">
    <property type="nucleotide sequence ID" value="XM_009499167.1"/>
</dbReference>
<evidence type="ECO:0000256" key="2">
    <source>
        <dbReference type="ARBA" id="ARBA00022741"/>
    </source>
</evidence>
<evidence type="ECO:0000256" key="1">
    <source>
        <dbReference type="ARBA" id="ARBA00022679"/>
    </source>
</evidence>
<dbReference type="EMBL" id="KB932209">
    <property type="protein sequence ID" value="KCV68388.1"/>
    <property type="molecule type" value="Genomic_DNA"/>
</dbReference>
<dbReference type="Proteomes" id="UP000030693">
    <property type="component" value="Unassembled WGS sequence"/>
</dbReference>
<evidence type="ECO:0000313" key="8">
    <source>
        <dbReference type="EMBL" id="KCV68388.1"/>
    </source>
</evidence>
<dbReference type="PANTHER" id="PTHR44329">
    <property type="entry name" value="SERINE/THREONINE-PROTEIN KINASE TNNI3K-RELATED"/>
    <property type="match status" value="1"/>
</dbReference>
<evidence type="ECO:0000313" key="9">
    <source>
        <dbReference type="Proteomes" id="UP000030693"/>
    </source>
</evidence>
<evidence type="ECO:0000256" key="6">
    <source>
        <dbReference type="SAM" id="SignalP"/>
    </source>
</evidence>
<name>A0A058Z385_FONAL</name>
<keyword evidence="5" id="KW-0812">Transmembrane</keyword>
<feature type="chain" id="PRO_5001570696" evidence="6">
    <location>
        <begin position="23"/>
        <end position="420"/>
    </location>
</feature>
<dbReference type="SUPFAM" id="SSF57184">
    <property type="entry name" value="Growth factor receptor domain"/>
    <property type="match status" value="1"/>
</dbReference>
<keyword evidence="5" id="KW-1133">Transmembrane helix</keyword>
<evidence type="ECO:0000256" key="5">
    <source>
        <dbReference type="SAM" id="Phobius"/>
    </source>
</evidence>
<dbReference type="InterPro" id="IPR000719">
    <property type="entry name" value="Prot_kinase_dom"/>
</dbReference>
<dbReference type="GeneID" id="20530029"/>
<feature type="signal peptide" evidence="6">
    <location>
        <begin position="1"/>
        <end position="22"/>
    </location>
</feature>
<dbReference type="InterPro" id="IPR011009">
    <property type="entry name" value="Kinase-like_dom_sf"/>
</dbReference>
<keyword evidence="9" id="KW-1185">Reference proteome</keyword>
<keyword evidence="1" id="KW-0808">Transferase</keyword>
<dbReference type="AlphaFoldDB" id="A0A058Z385"/>
<dbReference type="InterPro" id="IPR051681">
    <property type="entry name" value="Ser/Thr_Kinases-Pseudokinases"/>
</dbReference>
<sequence length="420" mass="43891">MASCSACAGGLFLLHGAACVDACPRGYVASAEAGPAACLPCHASCSDACTGPGEHECRPPGRSAGRSVALAVGLAAGLLVVVLLLLGLALWYIRQRGKKLAVARAATLEEDATMLNTIVELALPGAIVVDVDGDFAPETGAPMGSGAQARVYAGRAVGAGISARLGCPETVAIKRMKSSPMKPLHVAMFQNEVSLMWLLREQGNIVRLFGYSQAPAAIVMERFDTDMGLLLHSEVELSSLDLADMARQWASGLEAMHAHGVAHCDVKPGNVFVSRTRGSWRVALGDLGASRNLNVDRSSALLLAVPRLNALSARYAAPELLAAVRRGTTLGQHLLFPADIYAAAVMLNECLERRVPWAGMTLAQIADAVQAGDRPPGGSSDTGVGDFIAAAWQADPERRPAAETFRQRCAAMYVAAGGLE</sequence>
<dbReference type="Gene3D" id="1.10.510.10">
    <property type="entry name" value="Transferase(Phosphotransferase) domain 1"/>
    <property type="match status" value="1"/>
</dbReference>
<organism evidence="8">
    <name type="scientific">Fonticula alba</name>
    <name type="common">Slime mold</name>
    <dbReference type="NCBI Taxonomy" id="691883"/>
    <lineage>
        <taxon>Eukaryota</taxon>
        <taxon>Rotosphaerida</taxon>
        <taxon>Fonticulaceae</taxon>
        <taxon>Fonticula</taxon>
    </lineage>
</organism>
<keyword evidence="5" id="KW-0472">Membrane</keyword>
<proteinExistence type="predicted"/>
<dbReference type="PROSITE" id="PS00108">
    <property type="entry name" value="PROTEIN_KINASE_ST"/>
    <property type="match status" value="1"/>
</dbReference>
<keyword evidence="6" id="KW-0732">Signal</keyword>
<dbReference type="eggNOG" id="KOG0192">
    <property type="taxonomic scope" value="Eukaryota"/>
</dbReference>
<gene>
    <name evidence="8" type="ORF">H696_05304</name>
</gene>
<dbReference type="OrthoDB" id="4062651at2759"/>
<evidence type="ECO:0000256" key="4">
    <source>
        <dbReference type="ARBA" id="ARBA00022840"/>
    </source>
</evidence>
<feature type="domain" description="Protein kinase" evidence="7">
    <location>
        <begin position="137"/>
        <end position="414"/>
    </location>
</feature>
<dbReference type="PANTHER" id="PTHR44329:SF288">
    <property type="entry name" value="MITOGEN-ACTIVATED PROTEIN KINASE KINASE KINASE 20"/>
    <property type="match status" value="1"/>
</dbReference>
<feature type="transmembrane region" description="Helical" evidence="5">
    <location>
        <begin position="68"/>
        <end position="93"/>
    </location>
</feature>
<reference evidence="8" key="1">
    <citation type="submission" date="2013-04" db="EMBL/GenBank/DDBJ databases">
        <title>The Genome Sequence of Fonticula alba ATCC 38817.</title>
        <authorList>
            <consortium name="The Broad Institute Genomics Platform"/>
            <person name="Russ C."/>
            <person name="Cuomo C."/>
            <person name="Burger G."/>
            <person name="Gray M.W."/>
            <person name="Holland P.W.H."/>
            <person name="King N."/>
            <person name="Lang F.B.F."/>
            <person name="Roger A.J."/>
            <person name="Ruiz-Trillo I."/>
            <person name="Brown M."/>
            <person name="Walker B."/>
            <person name="Young S."/>
            <person name="Zeng Q."/>
            <person name="Gargeya S."/>
            <person name="Fitzgerald M."/>
            <person name="Haas B."/>
            <person name="Abouelleil A."/>
            <person name="Allen A.W."/>
            <person name="Alvarado L."/>
            <person name="Arachchi H.M."/>
            <person name="Berlin A.M."/>
            <person name="Chapman S.B."/>
            <person name="Gainer-Dewar J."/>
            <person name="Goldberg J."/>
            <person name="Griggs A."/>
            <person name="Gujja S."/>
            <person name="Hansen M."/>
            <person name="Howarth C."/>
            <person name="Imamovic A."/>
            <person name="Ireland A."/>
            <person name="Larimer J."/>
            <person name="McCowan C."/>
            <person name="Murphy C."/>
            <person name="Pearson M."/>
            <person name="Poon T.W."/>
            <person name="Priest M."/>
            <person name="Roberts A."/>
            <person name="Saif S."/>
            <person name="Shea T."/>
            <person name="Sisk P."/>
            <person name="Sykes S."/>
            <person name="Wortman J."/>
            <person name="Nusbaum C."/>
            <person name="Birren B."/>
        </authorList>
    </citation>
    <scope>NUCLEOTIDE SEQUENCE [LARGE SCALE GENOMIC DNA]</scope>
    <source>
        <strain evidence="8">ATCC 38817</strain>
    </source>
</reference>
<keyword evidence="2" id="KW-0547">Nucleotide-binding</keyword>
<accession>A0A058Z385</accession>
<keyword evidence="4" id="KW-0067">ATP-binding</keyword>
<protein>
    <submittedName>
        <fullName evidence="8">TKL protein kinase</fullName>
    </submittedName>
</protein>
<dbReference type="GO" id="GO:0005524">
    <property type="term" value="F:ATP binding"/>
    <property type="evidence" value="ECO:0007669"/>
    <property type="project" value="UniProtKB-KW"/>
</dbReference>
<evidence type="ECO:0000256" key="3">
    <source>
        <dbReference type="ARBA" id="ARBA00022777"/>
    </source>
</evidence>
<dbReference type="GO" id="GO:0004674">
    <property type="term" value="F:protein serine/threonine kinase activity"/>
    <property type="evidence" value="ECO:0007669"/>
    <property type="project" value="TreeGrafter"/>
</dbReference>
<dbReference type="Gene3D" id="2.10.220.10">
    <property type="entry name" value="Hormone Receptor, Insulin-like Growth Factor Receptor 1, Chain A, domain 2"/>
    <property type="match status" value="1"/>
</dbReference>
<dbReference type="InterPro" id="IPR009030">
    <property type="entry name" value="Growth_fac_rcpt_cys_sf"/>
</dbReference>
<dbReference type="CDD" id="cd00064">
    <property type="entry name" value="FU"/>
    <property type="match status" value="1"/>
</dbReference>
<dbReference type="SMART" id="SM00220">
    <property type="entry name" value="S_TKc"/>
    <property type="match status" value="1"/>
</dbReference>
<dbReference type="InterPro" id="IPR006212">
    <property type="entry name" value="Furin_repeat"/>
</dbReference>
<keyword evidence="3 8" id="KW-0418">Kinase</keyword>
<dbReference type="Pfam" id="PF00069">
    <property type="entry name" value="Pkinase"/>
    <property type="match status" value="1"/>
</dbReference>
<evidence type="ECO:0000259" key="7">
    <source>
        <dbReference type="PROSITE" id="PS50011"/>
    </source>
</evidence>
<dbReference type="PROSITE" id="PS50011">
    <property type="entry name" value="PROTEIN_KINASE_DOM"/>
    <property type="match status" value="1"/>
</dbReference>
<dbReference type="Gene3D" id="3.30.200.20">
    <property type="entry name" value="Phosphorylase Kinase, domain 1"/>
    <property type="match status" value="1"/>
</dbReference>
<dbReference type="SUPFAM" id="SSF56112">
    <property type="entry name" value="Protein kinase-like (PK-like)"/>
    <property type="match status" value="1"/>
</dbReference>